<proteinExistence type="predicted"/>
<dbReference type="InterPro" id="IPR018721">
    <property type="entry name" value="DUF2252"/>
</dbReference>
<reference evidence="1" key="1">
    <citation type="submission" date="2018-07" db="EMBL/GenBank/DDBJ databases">
        <title>Complete genome sequence of Sphingomonas bisphenolicum strain AO1, a bisphenol A degradative bacterium isolated from Japanese farm field.</title>
        <authorList>
            <person name="Murakami M."/>
            <person name="Koh M."/>
            <person name="Koba S."/>
            <person name="Matsumura Y."/>
        </authorList>
    </citation>
    <scope>NUCLEOTIDE SEQUENCE</scope>
    <source>
        <strain evidence="1">AO1</strain>
    </source>
</reference>
<keyword evidence="2" id="KW-1185">Reference proteome</keyword>
<dbReference type="Proteomes" id="UP001059971">
    <property type="component" value="Chromosome 1"/>
</dbReference>
<name>A0ABM7G6F5_9SPHN</name>
<evidence type="ECO:0000313" key="1">
    <source>
        <dbReference type="EMBL" id="BBF70890.1"/>
    </source>
</evidence>
<accession>A0ABM7G6F5</accession>
<dbReference type="Pfam" id="PF10009">
    <property type="entry name" value="DUF2252"/>
    <property type="match status" value="1"/>
</dbReference>
<dbReference type="PANTHER" id="PTHR39441">
    <property type="entry name" value="DUF2252 DOMAIN-CONTAINING PROTEIN"/>
    <property type="match status" value="1"/>
</dbReference>
<evidence type="ECO:0000313" key="2">
    <source>
        <dbReference type="Proteomes" id="UP001059971"/>
    </source>
</evidence>
<evidence type="ECO:0008006" key="3">
    <source>
        <dbReference type="Google" id="ProtNLM"/>
    </source>
</evidence>
<protein>
    <recommendedName>
        <fullName evidence="3">DUF2252 domain-containing protein</fullName>
    </recommendedName>
</protein>
<dbReference type="EMBL" id="AP018817">
    <property type="protein sequence ID" value="BBF70890.1"/>
    <property type="molecule type" value="Genomic_DNA"/>
</dbReference>
<sequence length="398" mass="43716">MNRMSDNRLRELEQSRALKMARSTHAYVRGNTAKFYDWLAEAGLARHLPEGPAIWICGDCHLGNLGPVGNAGGKVDIQIRDLDQSVIGNPAHDLIRLGLSLATAARGSDLPGVTTARMIEEMVEGYSHAMADRDDDRALEPNVVRAVRRRALGRRWRHLADERLDDVEPRLPLGKKFWKLDDDEQSALEALFESSAVTAMILSLSGRDADDRARLVDAAYWKKGCSSLGNLRYAALLAIGGTKKSPAEYALIDLKEAVAAIAPSSDAKAMPSDHAARVVAGAQALAPNLGERMLATQVLDRPMVLRELMPQDLKLEIDQFSSGEATRAARYLAYIVGVAHARQMDRSDRAHWSKAIAQRSSAEIDAPTWLWDSVVHLTASHEAGYLEHCRRYALAQAA</sequence>
<organism evidence="1 2">
    <name type="scientific">Sphingomonas bisphenolicum</name>
    <dbReference type="NCBI Taxonomy" id="296544"/>
    <lineage>
        <taxon>Bacteria</taxon>
        <taxon>Pseudomonadati</taxon>
        <taxon>Pseudomonadota</taxon>
        <taxon>Alphaproteobacteria</taxon>
        <taxon>Sphingomonadales</taxon>
        <taxon>Sphingomonadaceae</taxon>
        <taxon>Sphingomonas</taxon>
    </lineage>
</organism>
<dbReference type="SUPFAM" id="SSF56112">
    <property type="entry name" value="Protein kinase-like (PK-like)"/>
    <property type="match status" value="1"/>
</dbReference>
<dbReference type="PANTHER" id="PTHR39441:SF1">
    <property type="entry name" value="DUF2252 DOMAIN-CONTAINING PROTEIN"/>
    <property type="match status" value="1"/>
</dbReference>
<gene>
    <name evidence="1" type="ORF">SBA_ch1_30900</name>
</gene>
<dbReference type="InterPro" id="IPR011009">
    <property type="entry name" value="Kinase-like_dom_sf"/>
</dbReference>